<evidence type="ECO:0000256" key="1">
    <source>
        <dbReference type="ARBA" id="ARBA00022723"/>
    </source>
</evidence>
<evidence type="ECO:0000313" key="7">
    <source>
        <dbReference type="EMBL" id="KAJ8967321.1"/>
    </source>
</evidence>
<evidence type="ECO:0000259" key="6">
    <source>
        <dbReference type="PROSITE" id="PS50199"/>
    </source>
</evidence>
<keyword evidence="8" id="KW-1185">Reference proteome</keyword>
<keyword evidence="3" id="KW-0862">Zinc</keyword>
<accession>A0ABQ9IXA8</accession>
<evidence type="ECO:0000256" key="4">
    <source>
        <dbReference type="PROSITE-ProRule" id="PRU00322"/>
    </source>
</evidence>
<dbReference type="InterPro" id="IPR001876">
    <property type="entry name" value="Znf_RanBP2"/>
</dbReference>
<evidence type="ECO:0000313" key="8">
    <source>
        <dbReference type="Proteomes" id="UP001162164"/>
    </source>
</evidence>
<reference evidence="7" key="1">
    <citation type="journal article" date="2023" name="Insect Mol. Biol.">
        <title>Genome sequencing provides insights into the evolution of gene families encoding plant cell wall-degrading enzymes in longhorned beetles.</title>
        <authorList>
            <person name="Shin N.R."/>
            <person name="Okamura Y."/>
            <person name="Kirsch R."/>
            <person name="Pauchet Y."/>
        </authorList>
    </citation>
    <scope>NUCLEOTIDE SEQUENCE</scope>
    <source>
        <strain evidence="7">MMC_N1</strain>
    </source>
</reference>
<dbReference type="Pfam" id="PF00641">
    <property type="entry name" value="Zn_ribbon_RanBP"/>
    <property type="match status" value="1"/>
</dbReference>
<dbReference type="PROSITE" id="PS01358">
    <property type="entry name" value="ZF_RANBP2_1"/>
    <property type="match status" value="1"/>
</dbReference>
<organism evidence="7 8">
    <name type="scientific">Molorchus minor</name>
    <dbReference type="NCBI Taxonomy" id="1323400"/>
    <lineage>
        <taxon>Eukaryota</taxon>
        <taxon>Metazoa</taxon>
        <taxon>Ecdysozoa</taxon>
        <taxon>Arthropoda</taxon>
        <taxon>Hexapoda</taxon>
        <taxon>Insecta</taxon>
        <taxon>Pterygota</taxon>
        <taxon>Neoptera</taxon>
        <taxon>Endopterygota</taxon>
        <taxon>Coleoptera</taxon>
        <taxon>Polyphaga</taxon>
        <taxon>Cucujiformia</taxon>
        <taxon>Chrysomeloidea</taxon>
        <taxon>Cerambycidae</taxon>
        <taxon>Lamiinae</taxon>
        <taxon>Monochamini</taxon>
        <taxon>Molorchus</taxon>
    </lineage>
</organism>
<protein>
    <recommendedName>
        <fullName evidence="6">RanBP2-type domain-containing protein</fullName>
    </recommendedName>
</protein>
<dbReference type="Proteomes" id="UP001162164">
    <property type="component" value="Unassembled WGS sequence"/>
</dbReference>
<dbReference type="SUPFAM" id="SSF90209">
    <property type="entry name" value="Ran binding protein zinc finger-like"/>
    <property type="match status" value="1"/>
</dbReference>
<evidence type="ECO:0000256" key="3">
    <source>
        <dbReference type="ARBA" id="ARBA00022833"/>
    </source>
</evidence>
<dbReference type="PANTHER" id="PTHR15326:SF2">
    <property type="entry name" value="PROTEIN TAMOZHENNIC"/>
    <property type="match status" value="1"/>
</dbReference>
<evidence type="ECO:0000256" key="2">
    <source>
        <dbReference type="ARBA" id="ARBA00022771"/>
    </source>
</evidence>
<feature type="compositionally biased region" description="Polar residues" evidence="5">
    <location>
        <begin position="244"/>
        <end position="266"/>
    </location>
</feature>
<name>A0ABQ9IXA8_9CUCU</name>
<dbReference type="EMBL" id="JAPWTJ010002210">
    <property type="protein sequence ID" value="KAJ8967321.1"/>
    <property type="molecule type" value="Genomic_DNA"/>
</dbReference>
<dbReference type="PROSITE" id="PS50199">
    <property type="entry name" value="ZF_RANBP2_2"/>
    <property type="match status" value="1"/>
</dbReference>
<sequence>MLVLAGTYDKSVDGLQLMWETYSGFYKHQIEANLVGAELMFEVMGYKHYGNGVLVLDGPICPDRVAAVSKDCLIAYVECQVETCVDKGDGDLQFMVESERLIRDNFSRKIVLPLVGFEPTLASYNEQVSQMTTSVLFESVLKVIAKLTVEQISSELGISYGSVQPIITDQLGFRKISARWVPRSLAENQKQIMKAIWEELSSSFKISWLEVLEFRKNHLCSPEQSVKALRFRHHQRQYQEHSRSYSQGSDPFNSSRCQPVPNSSTSPVLPVNHSFPPVTGLASHHHVGLPPVPQPVHHCMYTNGCCANSFPTYGSTYGYMPYASVVKANSNGYYYTNGFVTPPVPPGYPVPTGQLIELDPHNPGYDVETDKEDIQFEDWGYVYRNLESQGYYKDLGERGDILSPNSHKQSREGKKCKETDLDVALNNLTVTDRPLKMNEAVKKLDQEKKILQDIPKIDKQISPSSSYENVSPNDLVKKTVASKTTMYNKTKTLPREKNITLTERPVPSKIELKKVKEDKLPKTKEMTESRTSKSNMWQCKACTYLNEYSKEICDMCSKSRTTTLDHPMEIGGAECSKCTLVNPKELKVCDACGASLKIHLLIYK</sequence>
<evidence type="ECO:0000256" key="5">
    <source>
        <dbReference type="SAM" id="MobiDB-lite"/>
    </source>
</evidence>
<dbReference type="InterPro" id="IPR036443">
    <property type="entry name" value="Znf_RanBP2_sf"/>
</dbReference>
<keyword evidence="2 4" id="KW-0863">Zinc-finger</keyword>
<feature type="domain" description="RanBP2-type" evidence="6">
    <location>
        <begin position="533"/>
        <end position="562"/>
    </location>
</feature>
<comment type="caution">
    <text evidence="7">The sequence shown here is derived from an EMBL/GenBank/DDBJ whole genome shotgun (WGS) entry which is preliminary data.</text>
</comment>
<dbReference type="PANTHER" id="PTHR15326">
    <property type="entry name" value="SPERMATOGENESIS-ASSOCIATED PROTEIN 2/TAMOZHENNIC"/>
    <property type="match status" value="1"/>
</dbReference>
<dbReference type="Gene3D" id="1.20.58.2190">
    <property type="match status" value="1"/>
</dbReference>
<gene>
    <name evidence="7" type="ORF">NQ317_003403</name>
</gene>
<dbReference type="Gene3D" id="2.30.30.380">
    <property type="entry name" value="Zn-finger domain of Sec23/24"/>
    <property type="match status" value="1"/>
</dbReference>
<feature type="region of interest" description="Disordered" evidence="5">
    <location>
        <begin position="239"/>
        <end position="266"/>
    </location>
</feature>
<dbReference type="SMART" id="SM00547">
    <property type="entry name" value="ZnF_RBZ"/>
    <property type="match status" value="2"/>
</dbReference>
<keyword evidence="1" id="KW-0479">Metal-binding</keyword>
<proteinExistence type="predicted"/>